<reference evidence="10 11" key="1">
    <citation type="submission" date="2015-11" db="EMBL/GenBank/DDBJ databases">
        <title>The genome of Debaryomyces fabryi.</title>
        <authorList>
            <person name="Tafer H."/>
            <person name="Lopandic K."/>
        </authorList>
    </citation>
    <scope>NUCLEOTIDE SEQUENCE [LARGE SCALE GENOMIC DNA]</scope>
    <source>
        <strain evidence="10 11">CBS 789</strain>
    </source>
</reference>
<proteinExistence type="inferred from homology"/>
<keyword evidence="11" id="KW-1185">Reference proteome</keyword>
<dbReference type="PROSITE" id="PS51352">
    <property type="entry name" value="THIOREDOXIN_2"/>
    <property type="match status" value="2"/>
</dbReference>
<evidence type="ECO:0000256" key="8">
    <source>
        <dbReference type="SAM" id="SignalP"/>
    </source>
</evidence>
<dbReference type="PANTHER" id="PTHR45672:SF3">
    <property type="entry name" value="THIOREDOXIN DOMAIN-CONTAINING PROTEIN 5"/>
    <property type="match status" value="1"/>
</dbReference>
<evidence type="ECO:0000256" key="1">
    <source>
        <dbReference type="ARBA" id="ARBA00001182"/>
    </source>
</evidence>
<dbReference type="Pfam" id="PF00085">
    <property type="entry name" value="Thioredoxin"/>
    <property type="match status" value="2"/>
</dbReference>
<keyword evidence="4 8" id="KW-0732">Signal</keyword>
<dbReference type="PRINTS" id="PR00421">
    <property type="entry name" value="THIOREDOXIN"/>
</dbReference>
<dbReference type="InterPro" id="IPR013766">
    <property type="entry name" value="Thioredoxin_domain"/>
</dbReference>
<keyword evidence="6" id="KW-0413">Isomerase</keyword>
<dbReference type="Gene3D" id="3.40.30.10">
    <property type="entry name" value="Glutaredoxin"/>
    <property type="match status" value="2"/>
</dbReference>
<dbReference type="InterPro" id="IPR036249">
    <property type="entry name" value="Thioredoxin-like_sf"/>
</dbReference>
<dbReference type="SUPFAM" id="SSF52833">
    <property type="entry name" value="Thioredoxin-like"/>
    <property type="match status" value="2"/>
</dbReference>
<dbReference type="InterPro" id="IPR017937">
    <property type="entry name" value="Thioredoxin_CS"/>
</dbReference>
<keyword evidence="5" id="KW-1015">Disulfide bond</keyword>
<dbReference type="Gene3D" id="1.20.1150.12">
    <property type="entry name" value="Endoplasmic reticulum resident protein 29, C-terminal domain"/>
    <property type="match status" value="1"/>
</dbReference>
<feature type="signal peptide" evidence="8">
    <location>
        <begin position="1"/>
        <end position="18"/>
    </location>
</feature>
<dbReference type="PROSITE" id="PS00194">
    <property type="entry name" value="THIOREDOXIN_1"/>
    <property type="match status" value="1"/>
</dbReference>
<dbReference type="PANTHER" id="PTHR45672">
    <property type="entry name" value="PROTEIN DISULFIDE-ISOMERASE C17H9.14C-RELATED"/>
    <property type="match status" value="1"/>
</dbReference>
<comment type="similarity">
    <text evidence="2">Belongs to the protein disulfide isomerase family.</text>
</comment>
<keyword evidence="7" id="KW-0676">Redox-active center</keyword>
<dbReference type="OrthoDB" id="10264505at2759"/>
<evidence type="ECO:0000259" key="9">
    <source>
        <dbReference type="PROSITE" id="PS51352"/>
    </source>
</evidence>
<gene>
    <name evidence="10" type="ORF">AC631_05035</name>
</gene>
<evidence type="ECO:0000256" key="4">
    <source>
        <dbReference type="ARBA" id="ARBA00022729"/>
    </source>
</evidence>
<feature type="domain" description="Thioredoxin" evidence="9">
    <location>
        <begin position="139"/>
        <end position="266"/>
    </location>
</feature>
<dbReference type="SUPFAM" id="SSF47933">
    <property type="entry name" value="ERP29 C domain-like"/>
    <property type="match status" value="1"/>
</dbReference>
<dbReference type="GO" id="GO:0006457">
    <property type="term" value="P:protein folding"/>
    <property type="evidence" value="ECO:0007669"/>
    <property type="project" value="TreeGrafter"/>
</dbReference>
<dbReference type="InterPro" id="IPR011679">
    <property type="entry name" value="ERp29_C"/>
</dbReference>
<organism evidence="10 11">
    <name type="scientific">Debaryomyces fabryi</name>
    <dbReference type="NCBI Taxonomy" id="58627"/>
    <lineage>
        <taxon>Eukaryota</taxon>
        <taxon>Fungi</taxon>
        <taxon>Dikarya</taxon>
        <taxon>Ascomycota</taxon>
        <taxon>Saccharomycotina</taxon>
        <taxon>Pichiomycetes</taxon>
        <taxon>Debaryomycetaceae</taxon>
        <taxon>Debaryomyces</taxon>
    </lineage>
</organism>
<sequence>MKLTCTIIISFFLILVQGSGVLQVNDENFKDVVINSGKYTLVKFYADWCRHCKNMLPAYEEVSDLFANEENVQIVKINGDKDGRKMSKKYNIEGFPTVMLFHENDEPIEFNGGRDAESMSNFIQQIANIRLDKSDDLQKSDGNKEESHVLEFNDLDFQEKVLDNEKATSLVAFTALWCGHCKSLQPIWEKLANEIYVNDDKIVIGKVITDTSPADKLMAQFGITSFPTILYFDSNKIDEDGLRRPAMFYGDRSLELFVSFINENAGLHRDTNGELLETAGKIKKLDELIIDKLPKGARSDVGLELLRELNKIIALSTSLVVNKGEIISTADDLSMGKYYKKLINKMINGESEFFEREINRLTKMLQNNKQSLQNQTVDSIQKRLNVLNVFANY</sequence>
<dbReference type="EC" id="5.3.4.1" evidence="3"/>
<dbReference type="Proteomes" id="UP000054251">
    <property type="component" value="Unassembled WGS sequence"/>
</dbReference>
<dbReference type="GO" id="GO:0005783">
    <property type="term" value="C:endoplasmic reticulum"/>
    <property type="evidence" value="ECO:0007669"/>
    <property type="project" value="InterPro"/>
</dbReference>
<accession>A0A0V1PSR5</accession>
<comment type="catalytic activity">
    <reaction evidence="1">
        <text>Catalyzes the rearrangement of -S-S- bonds in proteins.</text>
        <dbReference type="EC" id="5.3.4.1"/>
    </reaction>
</comment>
<dbReference type="GeneID" id="26842044"/>
<dbReference type="AlphaFoldDB" id="A0A0V1PSR5"/>
<dbReference type="EMBL" id="LMYN01000164">
    <property type="protein sequence ID" value="KRZ99199.1"/>
    <property type="molecule type" value="Genomic_DNA"/>
</dbReference>
<evidence type="ECO:0000256" key="5">
    <source>
        <dbReference type="ARBA" id="ARBA00023157"/>
    </source>
</evidence>
<evidence type="ECO:0000313" key="10">
    <source>
        <dbReference type="EMBL" id="KRZ99199.1"/>
    </source>
</evidence>
<evidence type="ECO:0000256" key="7">
    <source>
        <dbReference type="ARBA" id="ARBA00023284"/>
    </source>
</evidence>
<evidence type="ECO:0000313" key="11">
    <source>
        <dbReference type="Proteomes" id="UP000054251"/>
    </source>
</evidence>
<comment type="caution">
    <text evidence="10">The sequence shown here is derived from an EMBL/GenBank/DDBJ whole genome shotgun (WGS) entry which is preliminary data.</text>
</comment>
<feature type="chain" id="PRO_5006884465" description="protein disulfide-isomerase" evidence="8">
    <location>
        <begin position="19"/>
        <end position="393"/>
    </location>
</feature>
<dbReference type="InterPro" id="IPR051063">
    <property type="entry name" value="PDI"/>
</dbReference>
<evidence type="ECO:0000256" key="3">
    <source>
        <dbReference type="ARBA" id="ARBA00012723"/>
    </source>
</evidence>
<feature type="domain" description="Thioredoxin" evidence="9">
    <location>
        <begin position="2"/>
        <end position="128"/>
    </location>
</feature>
<dbReference type="InterPro" id="IPR036356">
    <property type="entry name" value="ERp29_C_sf"/>
</dbReference>
<dbReference type="Pfam" id="PF07749">
    <property type="entry name" value="ERp29"/>
    <property type="match status" value="1"/>
</dbReference>
<dbReference type="CDD" id="cd02998">
    <property type="entry name" value="PDI_a_ERp38"/>
    <property type="match status" value="1"/>
</dbReference>
<dbReference type="GO" id="GO:0003756">
    <property type="term" value="F:protein disulfide isomerase activity"/>
    <property type="evidence" value="ECO:0007669"/>
    <property type="project" value="UniProtKB-EC"/>
</dbReference>
<name>A0A0V1PSR5_9ASCO</name>
<evidence type="ECO:0000256" key="2">
    <source>
        <dbReference type="ARBA" id="ARBA00006347"/>
    </source>
</evidence>
<dbReference type="RefSeq" id="XP_015465302.1">
    <property type="nucleotide sequence ID" value="XM_015613864.1"/>
</dbReference>
<evidence type="ECO:0000256" key="6">
    <source>
        <dbReference type="ARBA" id="ARBA00023235"/>
    </source>
</evidence>
<protein>
    <recommendedName>
        <fullName evidence="3">protein disulfide-isomerase</fullName>
        <ecNumber evidence="3">5.3.4.1</ecNumber>
    </recommendedName>
</protein>